<comment type="caution">
    <text evidence="7">The sequence shown here is derived from an EMBL/GenBank/DDBJ whole genome shotgun (WGS) entry which is preliminary data.</text>
</comment>
<dbReference type="GO" id="GO:0005840">
    <property type="term" value="C:ribosome"/>
    <property type="evidence" value="ECO:0007669"/>
    <property type="project" value="UniProtKB-KW"/>
</dbReference>
<evidence type="ECO:0000256" key="1">
    <source>
        <dbReference type="ARBA" id="ARBA00004173"/>
    </source>
</evidence>
<dbReference type="EMBL" id="JBJQOH010000002">
    <property type="protein sequence ID" value="KAL3696810.1"/>
    <property type="molecule type" value="Genomic_DNA"/>
</dbReference>
<evidence type="ECO:0000313" key="7">
    <source>
        <dbReference type="EMBL" id="KAL3696810.1"/>
    </source>
</evidence>
<comment type="similarity">
    <text evidence="2">Belongs to the mitochondrion-specific ribosomal protein mL41 family.</text>
</comment>
<keyword evidence="4" id="KW-0689">Ribosomal protein</keyword>
<gene>
    <name evidence="7" type="ORF">R1sor_010886</name>
</gene>
<evidence type="ECO:0000256" key="5">
    <source>
        <dbReference type="ARBA" id="ARBA00023128"/>
    </source>
</evidence>
<sequence length="154" mass="16564">MSLFTGPICMLIRGNSCDLERTISMRCGSAESSTGDYGLQLLLGLSASDLNLIQHYQMALGILTGLLRGGRLVPRSGYTALTSKRGPKGFYKGKGCKSTGRHTSKGGYILMAEKLPQFVVPDLTDFKLKAYVAHNTPKVPKMEKTSEEATASAS</sequence>
<keyword evidence="8" id="KW-1185">Reference proteome</keyword>
<evidence type="ECO:0000256" key="6">
    <source>
        <dbReference type="ARBA" id="ARBA00023274"/>
    </source>
</evidence>
<dbReference type="GO" id="GO:0005739">
    <property type="term" value="C:mitochondrion"/>
    <property type="evidence" value="ECO:0007669"/>
    <property type="project" value="UniProtKB-SubCell"/>
</dbReference>
<keyword evidence="3" id="KW-0809">Transit peptide</keyword>
<comment type="subcellular location">
    <subcellularLocation>
        <location evidence="1">Mitochondrion</location>
    </subcellularLocation>
</comment>
<protein>
    <recommendedName>
        <fullName evidence="9">Mitochondrial ribosomal protein L27</fullName>
    </recommendedName>
</protein>
<organism evidence="7 8">
    <name type="scientific">Riccia sorocarpa</name>
    <dbReference type="NCBI Taxonomy" id="122646"/>
    <lineage>
        <taxon>Eukaryota</taxon>
        <taxon>Viridiplantae</taxon>
        <taxon>Streptophyta</taxon>
        <taxon>Embryophyta</taxon>
        <taxon>Marchantiophyta</taxon>
        <taxon>Marchantiopsida</taxon>
        <taxon>Marchantiidae</taxon>
        <taxon>Marchantiales</taxon>
        <taxon>Ricciaceae</taxon>
        <taxon>Riccia</taxon>
    </lineage>
</organism>
<keyword evidence="6" id="KW-0687">Ribonucleoprotein</keyword>
<name>A0ABD3HZA6_9MARC</name>
<dbReference type="Proteomes" id="UP001633002">
    <property type="component" value="Unassembled WGS sequence"/>
</dbReference>
<dbReference type="AlphaFoldDB" id="A0ABD3HZA6"/>
<keyword evidence="5" id="KW-0496">Mitochondrion</keyword>
<dbReference type="InterPro" id="IPR019189">
    <property type="entry name" value="Ribosomal_mL41"/>
</dbReference>
<accession>A0ABD3HZA6</accession>
<dbReference type="PANTHER" id="PTHR21338">
    <property type="entry name" value="MITOCHONDRIAL RIBOSOMAL PROTEIN L41"/>
    <property type="match status" value="1"/>
</dbReference>
<dbReference type="PANTHER" id="PTHR21338:SF0">
    <property type="entry name" value="LARGE RIBOSOMAL SUBUNIT PROTEIN ML41"/>
    <property type="match status" value="1"/>
</dbReference>
<reference evidence="7 8" key="1">
    <citation type="submission" date="2024-09" db="EMBL/GenBank/DDBJ databases">
        <title>Chromosome-scale assembly of Riccia sorocarpa.</title>
        <authorList>
            <person name="Paukszto L."/>
        </authorList>
    </citation>
    <scope>NUCLEOTIDE SEQUENCE [LARGE SCALE GENOMIC DNA]</scope>
    <source>
        <strain evidence="7">LP-2024</strain>
        <tissue evidence="7">Aerial parts of the thallus</tissue>
    </source>
</reference>
<evidence type="ECO:0000256" key="3">
    <source>
        <dbReference type="ARBA" id="ARBA00022946"/>
    </source>
</evidence>
<evidence type="ECO:0008006" key="9">
    <source>
        <dbReference type="Google" id="ProtNLM"/>
    </source>
</evidence>
<evidence type="ECO:0000256" key="2">
    <source>
        <dbReference type="ARBA" id="ARBA00010152"/>
    </source>
</evidence>
<evidence type="ECO:0000256" key="4">
    <source>
        <dbReference type="ARBA" id="ARBA00022980"/>
    </source>
</evidence>
<evidence type="ECO:0000313" key="8">
    <source>
        <dbReference type="Proteomes" id="UP001633002"/>
    </source>
</evidence>
<dbReference type="GO" id="GO:1990904">
    <property type="term" value="C:ribonucleoprotein complex"/>
    <property type="evidence" value="ECO:0007669"/>
    <property type="project" value="UniProtKB-KW"/>
</dbReference>
<dbReference type="Pfam" id="PF09809">
    <property type="entry name" value="MRP-L27"/>
    <property type="match status" value="1"/>
</dbReference>
<proteinExistence type="inferred from homology"/>